<protein>
    <submittedName>
        <fullName evidence="4">1-acyl-sn-glycerol-3-phosphate acyltransferase</fullName>
    </submittedName>
</protein>
<dbReference type="EMBL" id="CP034465">
    <property type="protein sequence ID" value="AZP05442.1"/>
    <property type="molecule type" value="Genomic_DNA"/>
</dbReference>
<reference evidence="5" key="1">
    <citation type="submission" date="2018-12" db="EMBL/GenBank/DDBJ databases">
        <title>Complete genome sequencing of Jeotgalibaca sp. H21T32.</title>
        <authorList>
            <person name="Bae J.-W."/>
            <person name="Lee S.-Y."/>
        </authorList>
    </citation>
    <scope>NUCLEOTIDE SEQUENCE [LARGE SCALE GENOMIC DNA]</scope>
    <source>
        <strain evidence="5">H21T32</strain>
    </source>
</reference>
<sequence length="208" mass="23620">MFYNNVVRIVRALIFILNGKITVQNKEKLPVDQPYILAAPHRSWLDPVYIAIAAFPHVYSTMAKQELFGSKIIGWLLRKLHAFPVNREKPGPSALKQPVTILKEGKRNVLIFSTGSRYDSGIKGGTSAMARLAKVPIVPVVFQGPFTFGRLLKREKGIVRFGDPIELPKGVRLNKEELAEIDRKLLESFDQLDKEINPDFVYEYQKKS</sequence>
<dbReference type="SMART" id="SM00563">
    <property type="entry name" value="PlsC"/>
    <property type="match status" value="1"/>
</dbReference>
<dbReference type="GO" id="GO:0003841">
    <property type="term" value="F:1-acylglycerol-3-phosphate O-acyltransferase activity"/>
    <property type="evidence" value="ECO:0007669"/>
    <property type="project" value="TreeGrafter"/>
</dbReference>
<evidence type="ECO:0000256" key="1">
    <source>
        <dbReference type="ARBA" id="ARBA00022679"/>
    </source>
</evidence>
<dbReference type="SUPFAM" id="SSF69593">
    <property type="entry name" value="Glycerol-3-phosphate (1)-acyltransferase"/>
    <property type="match status" value="1"/>
</dbReference>
<dbReference type="Proteomes" id="UP000273326">
    <property type="component" value="Chromosome"/>
</dbReference>
<dbReference type="RefSeq" id="WP_126111849.1">
    <property type="nucleotide sequence ID" value="NZ_CP034465.1"/>
</dbReference>
<keyword evidence="5" id="KW-1185">Reference proteome</keyword>
<dbReference type="OrthoDB" id="9803035at2"/>
<dbReference type="PANTHER" id="PTHR10434">
    <property type="entry name" value="1-ACYL-SN-GLYCEROL-3-PHOSPHATE ACYLTRANSFERASE"/>
    <property type="match status" value="1"/>
</dbReference>
<keyword evidence="1 4" id="KW-0808">Transferase</keyword>
<dbReference type="PANTHER" id="PTHR10434:SF40">
    <property type="entry name" value="1-ACYL-SN-GLYCEROL-3-PHOSPHATE ACYLTRANSFERASE"/>
    <property type="match status" value="1"/>
</dbReference>
<name>A0A3S9HDJ5_9LACT</name>
<feature type="domain" description="Phospholipid/glycerol acyltransferase" evidence="3">
    <location>
        <begin position="35"/>
        <end position="145"/>
    </location>
</feature>
<evidence type="ECO:0000259" key="3">
    <source>
        <dbReference type="SMART" id="SM00563"/>
    </source>
</evidence>
<dbReference type="Pfam" id="PF01553">
    <property type="entry name" value="Acyltransferase"/>
    <property type="match status" value="1"/>
</dbReference>
<dbReference type="InterPro" id="IPR002123">
    <property type="entry name" value="Plipid/glycerol_acylTrfase"/>
</dbReference>
<dbReference type="CDD" id="cd07989">
    <property type="entry name" value="LPLAT_AGPAT-like"/>
    <property type="match status" value="1"/>
</dbReference>
<proteinExistence type="predicted"/>
<accession>A0A3S9HDJ5</accession>
<dbReference type="KEGG" id="jeh:EJN90_12725"/>
<evidence type="ECO:0000313" key="4">
    <source>
        <dbReference type="EMBL" id="AZP05442.1"/>
    </source>
</evidence>
<keyword evidence="2 4" id="KW-0012">Acyltransferase</keyword>
<evidence type="ECO:0000313" key="5">
    <source>
        <dbReference type="Proteomes" id="UP000273326"/>
    </source>
</evidence>
<gene>
    <name evidence="4" type="ORF">EJN90_12725</name>
</gene>
<dbReference type="AlphaFoldDB" id="A0A3S9HDJ5"/>
<evidence type="ECO:0000256" key="2">
    <source>
        <dbReference type="ARBA" id="ARBA00023315"/>
    </source>
</evidence>
<organism evidence="4 5">
    <name type="scientific">Jeotgalibaca ciconiae</name>
    <dbReference type="NCBI Taxonomy" id="2496265"/>
    <lineage>
        <taxon>Bacteria</taxon>
        <taxon>Bacillati</taxon>
        <taxon>Bacillota</taxon>
        <taxon>Bacilli</taxon>
        <taxon>Lactobacillales</taxon>
        <taxon>Carnobacteriaceae</taxon>
        <taxon>Jeotgalibaca</taxon>
    </lineage>
</organism>
<dbReference type="GO" id="GO:0006654">
    <property type="term" value="P:phosphatidic acid biosynthetic process"/>
    <property type="evidence" value="ECO:0007669"/>
    <property type="project" value="TreeGrafter"/>
</dbReference>